<dbReference type="RefSeq" id="WP_119101689.1">
    <property type="nucleotide sequence ID" value="NZ_QXMJ01000131.1"/>
</dbReference>
<dbReference type="Gene3D" id="3.40.50.720">
    <property type="entry name" value="NAD(P)-binding Rossmann-like Domain"/>
    <property type="match status" value="1"/>
</dbReference>
<keyword evidence="1" id="KW-0560">Oxidoreductase</keyword>
<evidence type="ECO:0000313" key="5">
    <source>
        <dbReference type="EMBL" id="TPQ20729.1"/>
    </source>
</evidence>
<dbReference type="InterPro" id="IPR028939">
    <property type="entry name" value="P5C_Rdtase_cat_N"/>
</dbReference>
<dbReference type="InterPro" id="IPR036291">
    <property type="entry name" value="NAD(P)-bd_dom_sf"/>
</dbReference>
<reference evidence="5 6" key="1">
    <citation type="submission" date="2019-06" db="EMBL/GenBank/DDBJ databases">
        <title>Streptomyces sporangiiformans sp. nov., a novel actinomycete isolated from soil in Mount Song.</title>
        <authorList>
            <person name="Han L."/>
        </authorList>
    </citation>
    <scope>NUCLEOTIDE SEQUENCE [LARGE SCALE GENOMIC DNA]</scope>
    <source>
        <strain evidence="5 6">NEAU-SSA 1</strain>
    </source>
</reference>
<evidence type="ECO:0000256" key="3">
    <source>
        <dbReference type="SAM" id="Phobius"/>
    </source>
</evidence>
<organism evidence="5 6">
    <name type="scientific">Streptomyces sporangiiformans</name>
    <dbReference type="NCBI Taxonomy" id="2315329"/>
    <lineage>
        <taxon>Bacteria</taxon>
        <taxon>Bacillati</taxon>
        <taxon>Actinomycetota</taxon>
        <taxon>Actinomycetes</taxon>
        <taxon>Kitasatosporales</taxon>
        <taxon>Streptomycetaceae</taxon>
        <taxon>Streptomyces</taxon>
    </lineage>
</organism>
<evidence type="ECO:0000313" key="6">
    <source>
        <dbReference type="Proteomes" id="UP000317378"/>
    </source>
</evidence>
<sequence>MNFTTGAEGEGRCSPRPARRRQDTVTTRTLGLIGSGMIGSAVAGLAVAAGLDVAVSNSRGPETLADLVAGLGDRARAATPEEAARAGDLVVATIPLKNHARLPAEALAGKTVIDTMNYYPERDGRLAALDAGGMTSAELVQRHLAGSRLVKAFNNIDFRRLSISARPAGAPDRSALPIAGDDPAAKEEAARLLDALGYDAVDIGVLADSWRVEPGTPVYVQPYLAERPEGLSQEEAQRWFFETPGVPVPAARVKELVGQAVRRPAGAASATLSQD</sequence>
<keyword evidence="3" id="KW-0812">Transmembrane</keyword>
<dbReference type="Pfam" id="PF03807">
    <property type="entry name" value="F420_oxidored"/>
    <property type="match status" value="1"/>
</dbReference>
<dbReference type="PANTHER" id="PTHR14239">
    <property type="entry name" value="DUDULIN-RELATED"/>
    <property type="match status" value="1"/>
</dbReference>
<keyword evidence="6" id="KW-1185">Reference proteome</keyword>
<evidence type="ECO:0000256" key="2">
    <source>
        <dbReference type="SAM" id="MobiDB-lite"/>
    </source>
</evidence>
<protein>
    <submittedName>
        <fullName evidence="5">Oxidoreductase</fullName>
    </submittedName>
</protein>
<comment type="caution">
    <text evidence="5">The sequence shown here is derived from an EMBL/GenBank/DDBJ whole genome shotgun (WGS) entry which is preliminary data.</text>
</comment>
<feature type="region of interest" description="Disordered" evidence="2">
    <location>
        <begin position="1"/>
        <end position="24"/>
    </location>
</feature>
<accession>A0A505DLS5</accession>
<dbReference type="GO" id="GO:0016491">
    <property type="term" value="F:oxidoreductase activity"/>
    <property type="evidence" value="ECO:0007669"/>
    <property type="project" value="UniProtKB-KW"/>
</dbReference>
<dbReference type="AlphaFoldDB" id="A0A505DLS5"/>
<name>A0A505DLS5_9ACTN</name>
<dbReference type="OrthoDB" id="1523398at2"/>
<evidence type="ECO:0000259" key="4">
    <source>
        <dbReference type="Pfam" id="PF03807"/>
    </source>
</evidence>
<feature type="domain" description="Pyrroline-5-carboxylate reductase catalytic N-terminal" evidence="4">
    <location>
        <begin position="30"/>
        <end position="118"/>
    </location>
</feature>
<feature type="transmembrane region" description="Helical" evidence="3">
    <location>
        <begin position="29"/>
        <end position="51"/>
    </location>
</feature>
<dbReference type="InterPro" id="IPR051267">
    <property type="entry name" value="STEAP_metalloreductase"/>
</dbReference>
<keyword evidence="3" id="KW-1133">Transmembrane helix</keyword>
<keyword evidence="3" id="KW-0472">Membrane</keyword>
<dbReference type="EMBL" id="VCHX02000131">
    <property type="protein sequence ID" value="TPQ20729.1"/>
    <property type="molecule type" value="Genomic_DNA"/>
</dbReference>
<gene>
    <name evidence="5" type="ORF">FGD71_019230</name>
</gene>
<evidence type="ECO:0000256" key="1">
    <source>
        <dbReference type="ARBA" id="ARBA00023002"/>
    </source>
</evidence>
<proteinExistence type="predicted"/>
<dbReference type="Proteomes" id="UP000317378">
    <property type="component" value="Unassembled WGS sequence"/>
</dbReference>
<dbReference type="PANTHER" id="PTHR14239:SF10">
    <property type="entry name" value="REDUCTASE"/>
    <property type="match status" value="1"/>
</dbReference>
<dbReference type="SUPFAM" id="SSF51735">
    <property type="entry name" value="NAD(P)-binding Rossmann-fold domains"/>
    <property type="match status" value="1"/>
</dbReference>